<dbReference type="KEGG" id="sdv:BN159_p112"/>
<keyword evidence="4" id="KW-1185">Reference proteome</keyword>
<dbReference type="EMBL" id="HE971710">
    <property type="protein sequence ID" value="CCK32983.1"/>
    <property type="molecule type" value="Genomic_DNA"/>
</dbReference>
<dbReference type="InterPro" id="IPR001387">
    <property type="entry name" value="Cro/C1-type_HTH"/>
</dbReference>
<dbReference type="GO" id="GO:0003677">
    <property type="term" value="F:DNA binding"/>
    <property type="evidence" value="ECO:0007669"/>
    <property type="project" value="InterPro"/>
</dbReference>
<evidence type="ECO:0000313" key="4">
    <source>
        <dbReference type="Proteomes" id="UP000008043"/>
    </source>
</evidence>
<dbReference type="RefSeq" id="WP_015449522.1">
    <property type="nucleotide sequence ID" value="NC_020545.1"/>
</dbReference>
<dbReference type="Proteomes" id="UP000008043">
    <property type="component" value="Plasmid pSDA1"/>
</dbReference>
<accession>K4RGC4</accession>
<name>K4RGC4_STRDJ</name>
<dbReference type="CDD" id="cd00093">
    <property type="entry name" value="HTH_XRE"/>
    <property type="match status" value="1"/>
</dbReference>
<dbReference type="SMART" id="SM00530">
    <property type="entry name" value="HTH_XRE"/>
    <property type="match status" value="2"/>
</dbReference>
<feature type="region of interest" description="Disordered" evidence="1">
    <location>
        <begin position="258"/>
        <end position="282"/>
    </location>
</feature>
<dbReference type="InterPro" id="IPR010982">
    <property type="entry name" value="Lambda_DNA-bd_dom_sf"/>
</dbReference>
<feature type="domain" description="HTH cro/C1-type" evidence="2">
    <location>
        <begin position="21"/>
        <end position="78"/>
    </location>
</feature>
<evidence type="ECO:0000259" key="2">
    <source>
        <dbReference type="SMART" id="SM00530"/>
    </source>
</evidence>
<sequence>MGRRENAVAAETRQAEALALWLRAQRERRGLTYAAMAILTGHQFTASALSRGASGCTVPTRRLVVAFAAACDADPDEAVRLWKAARRAKEERRRRAGISPEFRDLATSLRSAMTHPDVVDSFGKLHDVMVAMRARQGQPSLSDLQTMAGRTPDGRYRLPKSTLSVILRGEAVPSREHLTAFMESLDVPPNGVRRWQQVWDRISAAERLPTAARKLTFLVDAPQNESPARADAAFQVANHENETDLNFLRGQIPLKIMFPTGPRGQQGPRKARPPAGTTRSGLPIRTPYRYPVLVRADNSPTVEIITLQPREVPLEPATNASIPLSAAPQAQVAVSTMSPAWPPRSTVLRICGRAIERWLPKSSRSDHTRWPNY</sequence>
<proteinExistence type="predicted"/>
<evidence type="ECO:0000313" key="3">
    <source>
        <dbReference type="EMBL" id="CCK32983.1"/>
    </source>
</evidence>
<evidence type="ECO:0000256" key="1">
    <source>
        <dbReference type="SAM" id="MobiDB-lite"/>
    </source>
</evidence>
<keyword evidence="3" id="KW-0614">Plasmid</keyword>
<dbReference type="Pfam" id="PF13560">
    <property type="entry name" value="HTH_31"/>
    <property type="match status" value="1"/>
</dbReference>
<dbReference type="SUPFAM" id="SSF47413">
    <property type="entry name" value="lambda repressor-like DNA-binding domains"/>
    <property type="match status" value="1"/>
</dbReference>
<dbReference type="HOGENOM" id="CLU_741687_0_0_11"/>
<organism evidence="4">
    <name type="scientific">Streptomyces davaonensis (strain DSM 101723 / JCM 4913 / KCC S-0913 / 768)</name>
    <dbReference type="NCBI Taxonomy" id="1214101"/>
    <lineage>
        <taxon>Bacteria</taxon>
        <taxon>Bacillati</taxon>
        <taxon>Actinomycetota</taxon>
        <taxon>Actinomycetes</taxon>
        <taxon>Kitasatosporales</taxon>
        <taxon>Streptomycetaceae</taxon>
        <taxon>Streptomyces</taxon>
    </lineage>
</organism>
<feature type="domain" description="HTH cro/C1-type" evidence="2">
    <location>
        <begin position="128"/>
        <end position="192"/>
    </location>
</feature>
<gene>
    <name evidence="3" type="ORF">BN159_p112</name>
</gene>
<dbReference type="OrthoDB" id="4162271at2"/>
<dbReference type="AlphaFoldDB" id="K4RGC4"/>
<reference evidence="3 4" key="1">
    <citation type="journal article" date="2012" name="J. Bacteriol.">
        <title>Genome sequence of the bacterium Streptomyces davawensis JCM 4913 and heterologous production of the unique antibiotic roseoflavin.</title>
        <authorList>
            <person name="Jankowitsch F."/>
            <person name="Schwarz J."/>
            <person name="Ruckert C."/>
            <person name="Gust B."/>
            <person name="Szczepanowski R."/>
            <person name="Blom J."/>
            <person name="Pelzer S."/>
            <person name="Kalinowski J."/>
            <person name="Mack M."/>
        </authorList>
    </citation>
    <scope>NUCLEOTIDE SEQUENCE [LARGE SCALE GENOMIC DNA]</scope>
    <source>
        <strain evidence="4">DSM 101723 / JCM 4913 / KCC S-0913 / 768</strain>
        <plasmid evidence="3 4">pSDA1</plasmid>
    </source>
</reference>
<geneLocation type="plasmid" evidence="3 4">
    <name>pSDA1</name>
</geneLocation>
<protein>
    <recommendedName>
        <fullName evidence="2">HTH cro/C1-type domain-containing protein</fullName>
    </recommendedName>
</protein>